<dbReference type="InterPro" id="IPR005151">
    <property type="entry name" value="Tail-specific_protease"/>
</dbReference>
<sequence length="214" mass="24528">MFYLIIDIRGNHGGMVEYSNFLSSFLTDKLPKYYQCIKNTKFMNERWYYLEQNISDITILNKETLPKNNYNLEGFNILNVESKNQPLNSRKFKGAVYVLVDVEVYSAAEKFLDSIKTLKNVTIVGTTTGGDGTGFSARDTHLPKSKLIIKIPPALTINQDGTVDEEVCINPDVYIEQTTNDYSSYLKTDLKDIVRSKYDTVYNKTLNLISKEQR</sequence>
<proteinExistence type="predicted"/>
<dbReference type="GO" id="GO:0004175">
    <property type="term" value="F:endopeptidase activity"/>
    <property type="evidence" value="ECO:0007669"/>
    <property type="project" value="TreeGrafter"/>
</dbReference>
<dbReference type="EMBL" id="LGVR01000068">
    <property type="protein sequence ID" value="KOA84366.1"/>
    <property type="molecule type" value="Genomic_DNA"/>
</dbReference>
<dbReference type="PANTHER" id="PTHR32060">
    <property type="entry name" value="TAIL-SPECIFIC PROTEASE"/>
    <property type="match status" value="1"/>
</dbReference>
<dbReference type="Pfam" id="PF03572">
    <property type="entry name" value="Peptidase_S41"/>
    <property type="match status" value="1"/>
</dbReference>
<organism evidence="2 3">
    <name type="scientific">Clostridium botulinum</name>
    <dbReference type="NCBI Taxonomy" id="1491"/>
    <lineage>
        <taxon>Bacteria</taxon>
        <taxon>Bacillati</taxon>
        <taxon>Bacillota</taxon>
        <taxon>Clostridia</taxon>
        <taxon>Eubacteriales</taxon>
        <taxon>Clostridiaceae</taxon>
        <taxon>Clostridium</taxon>
    </lineage>
</organism>
<accession>A0A9Q1ZAI1</accession>
<dbReference type="RefSeq" id="WP_013726747.1">
    <property type="nucleotide sequence ID" value="NZ_LGVO01000011.1"/>
</dbReference>
<dbReference type="OrthoDB" id="1653205at2"/>
<feature type="domain" description="Tail specific protease" evidence="1">
    <location>
        <begin position="3"/>
        <end position="174"/>
    </location>
</feature>
<dbReference type="GO" id="GO:0030288">
    <property type="term" value="C:outer membrane-bounded periplasmic space"/>
    <property type="evidence" value="ECO:0007669"/>
    <property type="project" value="TreeGrafter"/>
</dbReference>
<dbReference type="AlphaFoldDB" id="A0A9Q1ZAI1"/>
<dbReference type="GO" id="GO:0007165">
    <property type="term" value="P:signal transduction"/>
    <property type="evidence" value="ECO:0007669"/>
    <property type="project" value="TreeGrafter"/>
</dbReference>
<comment type="caution">
    <text evidence="2">The sequence shown here is derived from an EMBL/GenBank/DDBJ whole genome shotgun (WGS) entry which is preliminary data.</text>
</comment>
<dbReference type="InterPro" id="IPR029045">
    <property type="entry name" value="ClpP/crotonase-like_dom_sf"/>
</dbReference>
<dbReference type="PANTHER" id="PTHR32060:SF30">
    <property type="entry name" value="CARBOXY-TERMINAL PROCESSING PROTEASE CTPA"/>
    <property type="match status" value="1"/>
</dbReference>
<evidence type="ECO:0000313" key="2">
    <source>
        <dbReference type="EMBL" id="KOA84366.1"/>
    </source>
</evidence>
<dbReference type="SUPFAM" id="SSF52096">
    <property type="entry name" value="ClpP/crotonase"/>
    <property type="match status" value="1"/>
</dbReference>
<dbReference type="GO" id="GO:0006508">
    <property type="term" value="P:proteolysis"/>
    <property type="evidence" value="ECO:0007669"/>
    <property type="project" value="InterPro"/>
</dbReference>
<dbReference type="GO" id="GO:0008236">
    <property type="term" value="F:serine-type peptidase activity"/>
    <property type="evidence" value="ECO:0007669"/>
    <property type="project" value="InterPro"/>
</dbReference>
<reference evidence="2 3" key="1">
    <citation type="submission" date="2015-07" db="EMBL/GenBank/DDBJ databases">
        <title>Draft genome sequences of 17 French Clostridium botulinum group III.</title>
        <authorList>
            <person name="Woudstra C."/>
            <person name="Le Marechal C."/>
            <person name="Souillard R."/>
            <person name="Bayon-Auboyer M.-H."/>
            <person name="Dessouter D."/>
            <person name="Fach P."/>
        </authorList>
    </citation>
    <scope>NUCLEOTIDE SEQUENCE [LARGE SCALE GENOMIC DNA]</scope>
    <source>
        <strain evidence="2 3">12LNRI-CD</strain>
    </source>
</reference>
<dbReference type="Proteomes" id="UP000037540">
    <property type="component" value="Unassembled WGS sequence"/>
</dbReference>
<evidence type="ECO:0000313" key="3">
    <source>
        <dbReference type="Proteomes" id="UP000037540"/>
    </source>
</evidence>
<name>A0A9Q1ZAI1_CLOBO</name>
<dbReference type="Gene3D" id="3.90.226.10">
    <property type="entry name" value="2-enoyl-CoA Hydratase, Chain A, domain 1"/>
    <property type="match status" value="1"/>
</dbReference>
<evidence type="ECO:0000259" key="1">
    <source>
        <dbReference type="Pfam" id="PF03572"/>
    </source>
</evidence>
<gene>
    <name evidence="2" type="ORF">ADU74_11310</name>
</gene>
<protein>
    <submittedName>
        <fullName evidence="2">Peptidase</fullName>
    </submittedName>
</protein>